<dbReference type="EMBL" id="BNAP01000013">
    <property type="protein sequence ID" value="GHG94949.1"/>
    <property type="molecule type" value="Genomic_DNA"/>
</dbReference>
<name>A0A8J3H730_9RHOB</name>
<evidence type="ECO:0008006" key="3">
    <source>
        <dbReference type="Google" id="ProtNLM"/>
    </source>
</evidence>
<gene>
    <name evidence="1" type="ORF">GCM10010961_28370</name>
</gene>
<organism evidence="1 2">
    <name type="scientific">Pseudodonghicola xiamenensis</name>
    <dbReference type="NCBI Taxonomy" id="337702"/>
    <lineage>
        <taxon>Bacteria</taxon>
        <taxon>Pseudomonadati</taxon>
        <taxon>Pseudomonadota</taxon>
        <taxon>Alphaproteobacteria</taxon>
        <taxon>Rhodobacterales</taxon>
        <taxon>Paracoccaceae</taxon>
        <taxon>Pseudodonghicola</taxon>
    </lineage>
</organism>
<accession>A0A8J3H730</accession>
<dbReference type="Gene3D" id="3.40.50.150">
    <property type="entry name" value="Vaccinia Virus protein VP39"/>
    <property type="match status" value="1"/>
</dbReference>
<proteinExistence type="predicted"/>
<dbReference type="InterPro" id="IPR029063">
    <property type="entry name" value="SAM-dependent_MTases_sf"/>
</dbReference>
<dbReference type="SUPFAM" id="SSF53335">
    <property type="entry name" value="S-adenosyl-L-methionine-dependent methyltransferases"/>
    <property type="match status" value="1"/>
</dbReference>
<protein>
    <recommendedName>
        <fullName evidence="3">Methyltransferase domain-containing protein</fullName>
    </recommendedName>
</protein>
<evidence type="ECO:0000313" key="2">
    <source>
        <dbReference type="Proteomes" id="UP000611500"/>
    </source>
</evidence>
<evidence type="ECO:0000313" key="1">
    <source>
        <dbReference type="EMBL" id="GHG94949.1"/>
    </source>
</evidence>
<reference evidence="1" key="1">
    <citation type="journal article" date="2014" name="Int. J. Syst. Evol. Microbiol.">
        <title>Complete genome sequence of Corynebacterium casei LMG S-19264T (=DSM 44701T), isolated from a smear-ripened cheese.</title>
        <authorList>
            <consortium name="US DOE Joint Genome Institute (JGI-PGF)"/>
            <person name="Walter F."/>
            <person name="Albersmeier A."/>
            <person name="Kalinowski J."/>
            <person name="Ruckert C."/>
        </authorList>
    </citation>
    <scope>NUCLEOTIDE SEQUENCE</scope>
    <source>
        <strain evidence="1">CGMCC 1.7081</strain>
    </source>
</reference>
<dbReference type="AlphaFoldDB" id="A0A8J3H730"/>
<keyword evidence="2" id="KW-1185">Reference proteome</keyword>
<reference evidence="1" key="2">
    <citation type="submission" date="2020-09" db="EMBL/GenBank/DDBJ databases">
        <authorList>
            <person name="Sun Q."/>
            <person name="Zhou Y."/>
        </authorList>
    </citation>
    <scope>NUCLEOTIDE SEQUENCE</scope>
    <source>
        <strain evidence="1">CGMCC 1.7081</strain>
    </source>
</reference>
<sequence length="201" mass="22803">MTQAARQIDRPVLTLPVPEAEALRAAYAQAGVILEYGSGGSTVLAAEMPGKHVTSVESDRKWARMMKEWFITNPPAEGSSVDIHWSDVGKTEDWGHPKDDSDWRKFPNYPLKIWRKKDFRHPDVVLVDGRFRIGCALATAFSILRPVTLLFDDYTKRSWFARVEEFLGTPMIIGRMAAFEVAPMAIPPDRLLQVIKYMTRP</sequence>
<comment type="caution">
    <text evidence="1">The sequence shown here is derived from an EMBL/GenBank/DDBJ whole genome shotgun (WGS) entry which is preliminary data.</text>
</comment>
<dbReference type="Proteomes" id="UP000611500">
    <property type="component" value="Unassembled WGS sequence"/>
</dbReference>
<dbReference type="RefSeq" id="WP_028094234.1">
    <property type="nucleotide sequence ID" value="NZ_BNAP01000013.1"/>
</dbReference>